<comment type="caution">
    <text evidence="6">The sequence shown here is derived from an EMBL/GenBank/DDBJ whole genome shotgun (WGS) entry which is preliminary data.</text>
</comment>
<gene>
    <name evidence="6" type="ORF">So717_00960</name>
</gene>
<dbReference type="Gene3D" id="3.40.190.290">
    <property type="match status" value="1"/>
</dbReference>
<dbReference type="GO" id="GO:0003700">
    <property type="term" value="F:DNA-binding transcription factor activity"/>
    <property type="evidence" value="ECO:0007669"/>
    <property type="project" value="InterPro"/>
</dbReference>
<dbReference type="PANTHER" id="PTHR30537">
    <property type="entry name" value="HTH-TYPE TRANSCRIPTIONAL REGULATOR"/>
    <property type="match status" value="1"/>
</dbReference>
<evidence type="ECO:0000313" key="6">
    <source>
        <dbReference type="EMBL" id="GFE48343.1"/>
    </source>
</evidence>
<dbReference type="InterPro" id="IPR000847">
    <property type="entry name" value="LysR_HTH_N"/>
</dbReference>
<keyword evidence="7" id="KW-1185">Reference proteome</keyword>
<evidence type="ECO:0000259" key="5">
    <source>
        <dbReference type="PROSITE" id="PS50931"/>
    </source>
</evidence>
<evidence type="ECO:0000313" key="7">
    <source>
        <dbReference type="Proteomes" id="UP000436522"/>
    </source>
</evidence>
<dbReference type="SUPFAM" id="SSF53850">
    <property type="entry name" value="Periplasmic binding protein-like II"/>
    <property type="match status" value="1"/>
</dbReference>
<dbReference type="PROSITE" id="PS50931">
    <property type="entry name" value="HTH_LYSR"/>
    <property type="match status" value="1"/>
</dbReference>
<dbReference type="InterPro" id="IPR036388">
    <property type="entry name" value="WH-like_DNA-bd_sf"/>
</dbReference>
<reference evidence="6 7" key="1">
    <citation type="submission" date="2019-12" db="EMBL/GenBank/DDBJ databases">
        <title>Roseobacter cerasinus sp. nov., isolated from seawater around aquaculture.</title>
        <authorList>
            <person name="Muramatsu S."/>
            <person name="Takabe Y."/>
            <person name="Mori K."/>
            <person name="Takaichi S."/>
            <person name="Hanada S."/>
        </authorList>
    </citation>
    <scope>NUCLEOTIDE SEQUENCE [LARGE SCALE GENOMIC DNA]</scope>
    <source>
        <strain evidence="6 7">AI77</strain>
    </source>
</reference>
<accession>A0A640VJ31</accession>
<evidence type="ECO:0000256" key="4">
    <source>
        <dbReference type="ARBA" id="ARBA00023163"/>
    </source>
</evidence>
<organism evidence="6 7">
    <name type="scientific">Roseobacter cerasinus</name>
    <dbReference type="NCBI Taxonomy" id="2602289"/>
    <lineage>
        <taxon>Bacteria</taxon>
        <taxon>Pseudomonadati</taxon>
        <taxon>Pseudomonadota</taxon>
        <taxon>Alphaproteobacteria</taxon>
        <taxon>Rhodobacterales</taxon>
        <taxon>Roseobacteraceae</taxon>
        <taxon>Roseobacter</taxon>
    </lineage>
</organism>
<dbReference type="CDD" id="cd08422">
    <property type="entry name" value="PBP2_CrgA_like"/>
    <property type="match status" value="1"/>
</dbReference>
<dbReference type="Gene3D" id="1.10.10.10">
    <property type="entry name" value="Winged helix-like DNA-binding domain superfamily/Winged helix DNA-binding domain"/>
    <property type="match status" value="1"/>
</dbReference>
<dbReference type="InterPro" id="IPR005119">
    <property type="entry name" value="LysR_subst-bd"/>
</dbReference>
<dbReference type="AlphaFoldDB" id="A0A640VJ31"/>
<keyword evidence="4" id="KW-0804">Transcription</keyword>
<evidence type="ECO:0000256" key="1">
    <source>
        <dbReference type="ARBA" id="ARBA00009437"/>
    </source>
</evidence>
<proteinExistence type="inferred from homology"/>
<dbReference type="GO" id="GO:0003677">
    <property type="term" value="F:DNA binding"/>
    <property type="evidence" value="ECO:0007669"/>
    <property type="project" value="UniProtKB-KW"/>
</dbReference>
<dbReference type="Pfam" id="PF03466">
    <property type="entry name" value="LysR_substrate"/>
    <property type="match status" value="1"/>
</dbReference>
<keyword evidence="2" id="KW-0805">Transcription regulation</keyword>
<dbReference type="PANTHER" id="PTHR30537:SF5">
    <property type="entry name" value="HTH-TYPE TRANSCRIPTIONAL ACTIVATOR TTDR-RELATED"/>
    <property type="match status" value="1"/>
</dbReference>
<evidence type="ECO:0000256" key="2">
    <source>
        <dbReference type="ARBA" id="ARBA00023015"/>
    </source>
</evidence>
<protein>
    <submittedName>
        <fullName evidence="6">LysR family transcriptional regulator</fullName>
    </submittedName>
</protein>
<dbReference type="Pfam" id="PF00126">
    <property type="entry name" value="HTH_1"/>
    <property type="match status" value="1"/>
</dbReference>
<dbReference type="InterPro" id="IPR058163">
    <property type="entry name" value="LysR-type_TF_proteobact-type"/>
</dbReference>
<feature type="domain" description="HTH lysR-type" evidence="5">
    <location>
        <begin position="3"/>
        <end position="60"/>
    </location>
</feature>
<evidence type="ECO:0000256" key="3">
    <source>
        <dbReference type="ARBA" id="ARBA00023125"/>
    </source>
</evidence>
<dbReference type="SUPFAM" id="SSF46785">
    <property type="entry name" value="Winged helix' DNA-binding domain"/>
    <property type="match status" value="1"/>
</dbReference>
<keyword evidence="3" id="KW-0238">DNA-binding</keyword>
<dbReference type="EMBL" id="BLIV01000001">
    <property type="protein sequence ID" value="GFE48343.1"/>
    <property type="molecule type" value="Genomic_DNA"/>
</dbReference>
<comment type="similarity">
    <text evidence="1">Belongs to the LysR transcriptional regulatory family.</text>
</comment>
<sequence>MGIDTDGLRLFVRAADMLNISAAGRGLGLAPAVSSTRLAKLEQSLGAELLHRTTRKVSLSVEGAEFLPFAREMIAQEEAALAALGRGTATVSGTLRFAAPSTFAQLYIAPILPKFLEQHSDLTLDLHLSDVQFDLIEGSFDLALRNAPLVDTSLKGRKLADDRRVLCAAPEYLAAHGVPHTPADLAKHQLIAFRDRQPRRLRGPHGEEAAFDPIATKSQLIMDDGQSQIRATRAGAGISLNALWSVHGELTSGTLIRVLPDFEAAEANVLWLIYPKSNVLSPKVRVFMDFLITEIGKTPPWESSVRPATG</sequence>
<dbReference type="InterPro" id="IPR036390">
    <property type="entry name" value="WH_DNA-bd_sf"/>
</dbReference>
<dbReference type="Proteomes" id="UP000436522">
    <property type="component" value="Unassembled WGS sequence"/>
</dbReference>
<name>A0A640VJ31_9RHOB</name>